<name>A0A9W8JUF3_9AGAR</name>
<dbReference type="Proteomes" id="UP001148786">
    <property type="component" value="Unassembled WGS sequence"/>
</dbReference>
<keyword evidence="3" id="KW-0064">Aspartyl protease</keyword>
<dbReference type="Gene3D" id="3.10.10.10">
    <property type="entry name" value="HIV Type 1 Reverse Transcriptase, subunit A, domain 1"/>
    <property type="match status" value="1"/>
</dbReference>
<dbReference type="GO" id="GO:0003723">
    <property type="term" value="F:RNA binding"/>
    <property type="evidence" value="ECO:0007669"/>
    <property type="project" value="UniProtKB-KW"/>
</dbReference>
<keyword evidence="10" id="KW-1185">Reference proteome</keyword>
<evidence type="ECO:0000256" key="6">
    <source>
        <dbReference type="SAM" id="Coils"/>
    </source>
</evidence>
<feature type="region of interest" description="Disordered" evidence="7">
    <location>
        <begin position="1"/>
        <end position="23"/>
    </location>
</feature>
<evidence type="ECO:0000256" key="3">
    <source>
        <dbReference type="ARBA" id="ARBA00022750"/>
    </source>
</evidence>
<feature type="region of interest" description="Disordered" evidence="7">
    <location>
        <begin position="1936"/>
        <end position="1973"/>
    </location>
</feature>
<evidence type="ECO:0000256" key="2">
    <source>
        <dbReference type="ARBA" id="ARBA00022670"/>
    </source>
</evidence>
<feature type="compositionally biased region" description="Acidic residues" evidence="7">
    <location>
        <begin position="1942"/>
        <end position="1952"/>
    </location>
</feature>
<dbReference type="InterPro" id="IPR041577">
    <property type="entry name" value="RT_RNaseH_2"/>
</dbReference>
<dbReference type="SUPFAM" id="SSF53098">
    <property type="entry name" value="Ribonuclease H-like"/>
    <property type="match status" value="1"/>
</dbReference>
<organism evidence="9 10">
    <name type="scientific">Agrocybe chaxingu</name>
    <dbReference type="NCBI Taxonomy" id="84603"/>
    <lineage>
        <taxon>Eukaryota</taxon>
        <taxon>Fungi</taxon>
        <taxon>Dikarya</taxon>
        <taxon>Basidiomycota</taxon>
        <taxon>Agaricomycotina</taxon>
        <taxon>Agaricomycetes</taxon>
        <taxon>Agaricomycetidae</taxon>
        <taxon>Agaricales</taxon>
        <taxon>Agaricineae</taxon>
        <taxon>Strophariaceae</taxon>
        <taxon>Agrocybe</taxon>
    </lineage>
</organism>
<feature type="compositionally biased region" description="Polar residues" evidence="7">
    <location>
        <begin position="272"/>
        <end position="285"/>
    </location>
</feature>
<feature type="compositionally biased region" description="Basic and acidic residues" evidence="7">
    <location>
        <begin position="286"/>
        <end position="300"/>
    </location>
</feature>
<dbReference type="GO" id="GO:0004190">
    <property type="term" value="F:aspartic-type endopeptidase activity"/>
    <property type="evidence" value="ECO:0007669"/>
    <property type="project" value="UniProtKB-KW"/>
</dbReference>
<keyword evidence="2" id="KW-0645">Protease</keyword>
<dbReference type="GO" id="GO:0006508">
    <property type="term" value="P:proteolysis"/>
    <property type="evidence" value="ECO:0007669"/>
    <property type="project" value="UniProtKB-KW"/>
</dbReference>
<evidence type="ECO:0000256" key="5">
    <source>
        <dbReference type="ARBA" id="ARBA00023268"/>
    </source>
</evidence>
<evidence type="ECO:0000256" key="1">
    <source>
        <dbReference type="ARBA" id="ARBA00022664"/>
    </source>
</evidence>
<dbReference type="InterPro" id="IPR036397">
    <property type="entry name" value="RNaseH_sf"/>
</dbReference>
<dbReference type="FunFam" id="1.10.340.70:FF:000001">
    <property type="entry name" value="Retrovirus-related Pol polyprotein from transposon gypsy-like Protein"/>
    <property type="match status" value="1"/>
</dbReference>
<keyword evidence="1" id="KW-0507">mRNA processing</keyword>
<dbReference type="Gene3D" id="3.30.70.270">
    <property type="match status" value="2"/>
</dbReference>
<dbReference type="Pfam" id="PF17921">
    <property type="entry name" value="Integrase_H2C2"/>
    <property type="match status" value="1"/>
</dbReference>
<evidence type="ECO:0000256" key="7">
    <source>
        <dbReference type="SAM" id="MobiDB-lite"/>
    </source>
</evidence>
<feature type="region of interest" description="Disordered" evidence="7">
    <location>
        <begin position="1349"/>
        <end position="1375"/>
    </location>
</feature>
<feature type="compositionally biased region" description="Basic and acidic residues" evidence="7">
    <location>
        <begin position="1353"/>
        <end position="1369"/>
    </location>
</feature>
<feature type="region of interest" description="Disordered" evidence="7">
    <location>
        <begin position="476"/>
        <end position="505"/>
    </location>
</feature>
<dbReference type="CDD" id="cd01647">
    <property type="entry name" value="RT_LTR"/>
    <property type="match status" value="1"/>
</dbReference>
<keyword evidence="3" id="KW-0378">Hydrolase</keyword>
<dbReference type="Gene3D" id="1.10.340.70">
    <property type="match status" value="1"/>
</dbReference>
<dbReference type="InterPro" id="IPR036875">
    <property type="entry name" value="Znf_CCHC_sf"/>
</dbReference>
<feature type="domain" description="Integrase catalytic" evidence="8">
    <location>
        <begin position="1615"/>
        <end position="1774"/>
    </location>
</feature>
<dbReference type="Gene3D" id="3.30.420.10">
    <property type="entry name" value="Ribonuclease H-like superfamily/Ribonuclease H"/>
    <property type="match status" value="1"/>
</dbReference>
<dbReference type="GO" id="GO:0015074">
    <property type="term" value="P:DNA integration"/>
    <property type="evidence" value="ECO:0007669"/>
    <property type="project" value="InterPro"/>
</dbReference>
<dbReference type="EMBL" id="JANKHO010001287">
    <property type="protein sequence ID" value="KAJ3502414.1"/>
    <property type="molecule type" value="Genomic_DNA"/>
</dbReference>
<comment type="caution">
    <text evidence="9">The sequence shown here is derived from an EMBL/GenBank/DDBJ whole genome shotgun (WGS) entry which is preliminary data.</text>
</comment>
<evidence type="ECO:0000313" key="10">
    <source>
        <dbReference type="Proteomes" id="UP001148786"/>
    </source>
</evidence>
<dbReference type="InterPro" id="IPR050951">
    <property type="entry name" value="Retrovirus_Pol_polyprotein"/>
</dbReference>
<dbReference type="Pfam" id="PF17919">
    <property type="entry name" value="RT_RNaseH_2"/>
    <property type="match status" value="1"/>
</dbReference>
<dbReference type="SUPFAM" id="SSF56672">
    <property type="entry name" value="DNA/RNA polymerases"/>
    <property type="match status" value="1"/>
</dbReference>
<dbReference type="SUPFAM" id="SSF57756">
    <property type="entry name" value="Retrovirus zinc finger-like domains"/>
    <property type="match status" value="1"/>
</dbReference>
<gene>
    <name evidence="9" type="ORF">NLJ89_g8900</name>
</gene>
<evidence type="ECO:0000256" key="4">
    <source>
        <dbReference type="ARBA" id="ARBA00022884"/>
    </source>
</evidence>
<feature type="region of interest" description="Disordered" evidence="7">
    <location>
        <begin position="271"/>
        <end position="301"/>
    </location>
</feature>
<dbReference type="InterPro" id="IPR041588">
    <property type="entry name" value="Integrase_H2C2"/>
</dbReference>
<dbReference type="GO" id="GO:0008270">
    <property type="term" value="F:zinc ion binding"/>
    <property type="evidence" value="ECO:0007669"/>
    <property type="project" value="InterPro"/>
</dbReference>
<dbReference type="PANTHER" id="PTHR37984">
    <property type="entry name" value="PROTEIN CBG26694"/>
    <property type="match status" value="1"/>
</dbReference>
<keyword evidence="4" id="KW-0694">RNA-binding</keyword>
<dbReference type="PANTHER" id="PTHR37984:SF5">
    <property type="entry name" value="PROTEIN NYNRIN-LIKE"/>
    <property type="match status" value="1"/>
</dbReference>
<keyword evidence="5" id="KW-0511">Multifunctional enzyme</keyword>
<dbReference type="InterPro" id="IPR012337">
    <property type="entry name" value="RNaseH-like_sf"/>
</dbReference>
<accession>A0A9W8JUF3</accession>
<evidence type="ECO:0000313" key="9">
    <source>
        <dbReference type="EMBL" id="KAJ3502414.1"/>
    </source>
</evidence>
<dbReference type="InterPro" id="IPR043128">
    <property type="entry name" value="Rev_trsase/Diguanyl_cyclase"/>
</dbReference>
<dbReference type="InterPro" id="IPR001584">
    <property type="entry name" value="Integrase_cat-core"/>
</dbReference>
<keyword evidence="6" id="KW-0175">Coiled coil</keyword>
<dbReference type="PROSITE" id="PS50994">
    <property type="entry name" value="INTEGRASE"/>
    <property type="match status" value="1"/>
</dbReference>
<proteinExistence type="predicted"/>
<protein>
    <recommendedName>
        <fullName evidence="8">Integrase catalytic domain-containing protein</fullName>
    </recommendedName>
</protein>
<evidence type="ECO:0000259" key="8">
    <source>
        <dbReference type="PROSITE" id="PS50994"/>
    </source>
</evidence>
<dbReference type="OrthoDB" id="5599163at2759"/>
<sequence length="1987" mass="227974">MTNSAQKMMPIPHSPNAPTWSPDEPEELKNYLWVLEKLFEAKGVTEDRKKCEWAAHYLKTDIAREWNDFDEFKTGTWEAFKKRLFEEYPEAVAPEDGSIKRLRRICDSFEGIRMKDEQILRTFVRRFKSEAQRCLVDPPLVTNRELVEMFCDALSFEFQQVLNARLQTLEKKQTPGAGPNDPKVRKEDPYKLEVVIKHALDIAEGRTIKNTSGTIPERSTFVTGKSLSSDGEVKREITDFREMMNAEIAQMKDRLINTERNIKSHLEVFSKQMASQSTGSSSFNRSRPDYQKPPENRPPFEPRPCFYCGQLGHSWNMCAVKEKDVQAKRVIQDGPKLFYGDGTQIPRYPDGLIKDKVERYYQDKKQANVYLLEPELGDAPELDGRGSKSTYTVQARDPKDERISQLTRMLEERDMDLNILRERYGANQATGSGLTPQFTQKMTPVAQSEASINMESLASQLKSLQESMNMWTHEQLVQTRSGSAKKESQSGDESSSEFSDDKPLQRIFEKKRTTLKRVSFKDHRDSQDEIPYRVVRPLKPLRDELPKTLSEAVREQRQPGYKHQAAVEANIDLDKILDRQLARDAWVSNEELLAISPAYAKKWKERLAKKRVPLELPATQAAIAEYLENSTLKEPAPEAVNSVLEINIESGTKKVWVVNDPVSQYLESLPPGERDQKVFVSSDSESLRVVSALINGVRHEESLLDGGSQIISMSKDAAIASQVTWNPDITINMQSANGQIEKSYDQIRDEKEKKVLETYLQQSRGRTLTTSWTVGELEESDGENPDSSDLLRCFAGKKYKPVGVKVKPILGDLPEKYRIKREIKGDPLASMPALSPKPPDFEPTGRYTYERMEKISKIHEGDFLLPEEKKLMHHLMMEQNEAFAWDDSERGRFKEEYFPPIEIPTVPHTPWVLKNIPIPLAMMEEVCKVVKTKMDAGVYEPSNSSYRSRWFCVIKKDGKSLRIVHSLEPLNAVTIAHSGLPPATEELANHFVGRACGAIFDLYVGYDERLLAESSRDLTTFSTPFGALRLVTLPMGWTNSVPIFHDDVTYILKDEIPEYTKPYIDDVPVRGPPTRYKQPDGTYETIPENPGIRRFVWEHFQALNRVLQRMKYAGGTFSGHKTVLCADEIPVVGYVCGYEGRRPSRGTIDAIMNWGPCKDLTAVRAFLGTCVRTRNHVPDFVFHAAPLYELTKKDVPFLWGPEQRNAMDNLKAAIKSHFKTRNPDYTSEMPLVLAVDSSYKGVGWYIYQRDKNDPKVIHYVKFDGMPFAPRQQRYSQPKRELCGLRMVLEEDQYLLKGCRNLVVETDAKYLFGMLNNPGMMPNATINRWVDYIRTNFHFTLVHKAGKTFGPDGLSRRDPSPDDPPRKAFTDDSEDDNEAIVLAKNSPDDPDPLEFEEFQNEIDTRTGFMQELARDIWDFDSELTRAYESAISEQKIAREVLEKTELTDQGKRYLTLVIDTLVVPDWEKTYQPVNDREEENSYDESRRTETAKLQDEEIVLIKEYLGNPMSYLDGMTEAQLLKIKRKASHYFLDEDGRLFRKRINSTHQLVVDKKYRNYMMKAGHDCLGHRGSYATNQLLSLRFWWPEMERDVSWYVKTCHICQLRQKTLVEIPPTVTYTPSIFQVLHADTIHMSPPSNGYHYIVHGRCELSSWMEGRPLRKEDARSIALWLFEDVICRWGCLAKIVTDNGAPFKKAVKWIENKYGIKGITISPYNSQANGTIERPHWDVRQMLYKATDGEPNKWFWYFHHVMWADRITVRKGTGCSPYFLVTGAHPILPLDLIEATWLVGPPDRVLSTTELIGLRAQALAKHTQHVEDIRKVVSDAKIQRVRRLEEEHRAKIKEFNFVPGDLVLVRNMAVKASAMRKMKARYLGPMIVVSRSRGGSYILAEMDGSVWHNKVAAFRVLPYFARTKLDLPENIHEILDISRKGLSKLEDEGKSDVEDEDFDEAFGDDSPAHFSGGETSDMEINKGMTRRSVRIRKSSLRS</sequence>
<dbReference type="InterPro" id="IPR043502">
    <property type="entry name" value="DNA/RNA_pol_sf"/>
</dbReference>
<dbReference type="GO" id="GO:0005634">
    <property type="term" value="C:nucleus"/>
    <property type="evidence" value="ECO:0007669"/>
    <property type="project" value="UniProtKB-ARBA"/>
</dbReference>
<reference evidence="9" key="1">
    <citation type="submission" date="2022-07" db="EMBL/GenBank/DDBJ databases">
        <title>Genome Sequence of Agrocybe chaxingu.</title>
        <authorList>
            <person name="Buettner E."/>
        </authorList>
    </citation>
    <scope>NUCLEOTIDE SEQUENCE</scope>
    <source>
        <strain evidence="9">MP-N11</strain>
    </source>
</reference>
<feature type="coiled-coil region" evidence="6">
    <location>
        <begin position="241"/>
        <end position="268"/>
    </location>
</feature>
<dbReference type="GO" id="GO:0006397">
    <property type="term" value="P:mRNA processing"/>
    <property type="evidence" value="ECO:0007669"/>
    <property type="project" value="UniProtKB-KW"/>
</dbReference>